<evidence type="ECO:0000259" key="13">
    <source>
        <dbReference type="Pfam" id="PF00593"/>
    </source>
</evidence>
<gene>
    <name evidence="15" type="ORF">E7V67_013880</name>
</gene>
<evidence type="ECO:0000256" key="4">
    <source>
        <dbReference type="ARBA" id="ARBA00022452"/>
    </source>
</evidence>
<dbReference type="Pfam" id="PF00593">
    <property type="entry name" value="TonB_dep_Rec_b-barrel"/>
    <property type="match status" value="1"/>
</dbReference>
<evidence type="ECO:0000256" key="10">
    <source>
        <dbReference type="PROSITE-ProRule" id="PRU01360"/>
    </source>
</evidence>
<evidence type="ECO:0000256" key="9">
    <source>
        <dbReference type="ARBA" id="ARBA00023237"/>
    </source>
</evidence>
<keyword evidence="6 11" id="KW-0798">TonB box</keyword>
<evidence type="ECO:0000256" key="2">
    <source>
        <dbReference type="ARBA" id="ARBA00009810"/>
    </source>
</evidence>
<dbReference type="Gene3D" id="2.170.130.10">
    <property type="entry name" value="TonB-dependent receptor, plug domain"/>
    <property type="match status" value="1"/>
</dbReference>
<evidence type="ECO:0000256" key="5">
    <source>
        <dbReference type="ARBA" id="ARBA00022692"/>
    </source>
</evidence>
<evidence type="ECO:0000256" key="3">
    <source>
        <dbReference type="ARBA" id="ARBA00022448"/>
    </source>
</evidence>
<organism evidence="15 16">
    <name type="scientific">[Empedobacter] haloabium</name>
    <dbReference type="NCBI Taxonomy" id="592317"/>
    <lineage>
        <taxon>Bacteria</taxon>
        <taxon>Pseudomonadati</taxon>
        <taxon>Pseudomonadota</taxon>
        <taxon>Betaproteobacteria</taxon>
        <taxon>Burkholderiales</taxon>
        <taxon>Oxalobacteraceae</taxon>
        <taxon>Telluria group</taxon>
        <taxon>Telluria group incertae sedis</taxon>
    </lineage>
</organism>
<evidence type="ECO:0000256" key="8">
    <source>
        <dbReference type="ARBA" id="ARBA00023170"/>
    </source>
</evidence>
<keyword evidence="8 15" id="KW-0675">Receptor</keyword>
<evidence type="ECO:0000313" key="15">
    <source>
        <dbReference type="EMBL" id="WUR16143.1"/>
    </source>
</evidence>
<dbReference type="InterPro" id="IPR037066">
    <property type="entry name" value="Plug_dom_sf"/>
</dbReference>
<feature type="chain" id="PRO_5045820555" evidence="12">
    <location>
        <begin position="31"/>
        <end position="851"/>
    </location>
</feature>
<accession>A0ABZ1UVY9</accession>
<dbReference type="SUPFAM" id="SSF56935">
    <property type="entry name" value="Porins"/>
    <property type="match status" value="1"/>
</dbReference>
<keyword evidence="5 10" id="KW-0812">Transmembrane</keyword>
<feature type="signal peptide" evidence="12">
    <location>
        <begin position="1"/>
        <end position="30"/>
    </location>
</feature>
<keyword evidence="3 10" id="KW-0813">Transport</keyword>
<evidence type="ECO:0000256" key="1">
    <source>
        <dbReference type="ARBA" id="ARBA00004571"/>
    </source>
</evidence>
<keyword evidence="9 10" id="KW-0998">Cell outer membrane</keyword>
<dbReference type="EMBL" id="CP136508">
    <property type="protein sequence ID" value="WUR16143.1"/>
    <property type="molecule type" value="Genomic_DNA"/>
</dbReference>
<dbReference type="CDD" id="cd01347">
    <property type="entry name" value="ligand_gated_channel"/>
    <property type="match status" value="1"/>
</dbReference>
<evidence type="ECO:0000256" key="6">
    <source>
        <dbReference type="ARBA" id="ARBA00023077"/>
    </source>
</evidence>
<proteinExistence type="inferred from homology"/>
<name>A0ABZ1UVY9_9BURK</name>
<evidence type="ECO:0000256" key="12">
    <source>
        <dbReference type="SAM" id="SignalP"/>
    </source>
</evidence>
<dbReference type="InterPro" id="IPR000531">
    <property type="entry name" value="Beta-barrel_TonB"/>
</dbReference>
<keyword evidence="7 10" id="KW-0472">Membrane</keyword>
<evidence type="ECO:0000256" key="11">
    <source>
        <dbReference type="RuleBase" id="RU003357"/>
    </source>
</evidence>
<feature type="domain" description="TonB-dependent receptor plug" evidence="14">
    <location>
        <begin position="66"/>
        <end position="170"/>
    </location>
</feature>
<dbReference type="InterPro" id="IPR010104">
    <property type="entry name" value="TonB_rcpt_bac"/>
</dbReference>
<evidence type="ECO:0000259" key="14">
    <source>
        <dbReference type="Pfam" id="PF07715"/>
    </source>
</evidence>
<comment type="subcellular location">
    <subcellularLocation>
        <location evidence="1 10">Cell outer membrane</location>
        <topology evidence="1 10">Multi-pass membrane protein</topology>
    </subcellularLocation>
</comment>
<protein>
    <submittedName>
        <fullName evidence="15">TonB-dependent receptor</fullName>
    </submittedName>
</protein>
<sequence length="851" mass="91174">MRHLAFPAGAPALRRTALAAALLAASTAQAAPPPDSPAGPAAAPLAGAVVVAGQRASLARAIAAQEKADNIVSVVSSDDIGGLPDRNAAEALARLPGVSLQRDQGEGRYVSVRGLGPDLNAVTINGALVPSPEAGRRAVALDVLPAGLIRSLEVTKTLTPEQDANSLGGTVEVKTLSAFDLPGTLLSVGAGASHDTNTDQTSPSANLLWAQRFADGRLGVAAGLSGERRKFGSDNVETGGAWTDTGLTGFELRDYLPQRERYAGALNLDYRLGPGSTYALRAFASRFADDEVRDRLTVSNPKRGALAEGVTDTARLERRIRQRKTTQEIRSLVASTDQQRGDWLLHVEAAASRADDDTPEALNDGRFRGTANFAGVGFTDGARPALIAPASAFDPASYALNGITLQQRYSVDREKHARLDITRKFDLADWQAAFKTGLKASRRDKANDTNQWAYNSAKASSGNYWGGGPTAMSAFATGTELDYALGRIGMTLDPALLRARVAGLDRARAQLAAESALDDYTMREDIDAWYGQLSLARGPWSLLGGVRVERTRFSADGRQVEDEIVTPRHGARTTTNWLPTLQGRYDIDGQTSLRAAWSNSVVRANFSQLAPGVSLDSATEATIGNPDLAPLRSHNLDLGVERILGSDGAISAYVFHKAIRDFTYATNLAGSGAWTGYTTATSYANGAKASVSGLELAWQQPLRMLPAPFNGLLVGVNATLTDASADIDSMEAGQRRGRAIRMPGQSDRALNLMVGYERGPLSTRLALNYKSPYLLELGENVLDAAGDRMVDAQKQLDFSLAWQLNKRLQLTFEAANLNNEVYYVYQGVKERNVQYERYGRTYKIGLKASLF</sequence>
<dbReference type="Gene3D" id="2.40.170.20">
    <property type="entry name" value="TonB-dependent receptor, beta-barrel domain"/>
    <property type="match status" value="1"/>
</dbReference>
<dbReference type="PANTHER" id="PTHR40980">
    <property type="entry name" value="PLUG DOMAIN-CONTAINING PROTEIN"/>
    <property type="match status" value="1"/>
</dbReference>
<dbReference type="Pfam" id="PF07715">
    <property type="entry name" value="Plug"/>
    <property type="match status" value="1"/>
</dbReference>
<dbReference type="InterPro" id="IPR039426">
    <property type="entry name" value="TonB-dep_rcpt-like"/>
</dbReference>
<dbReference type="PROSITE" id="PS52016">
    <property type="entry name" value="TONB_DEPENDENT_REC_3"/>
    <property type="match status" value="1"/>
</dbReference>
<evidence type="ECO:0000313" key="16">
    <source>
        <dbReference type="Proteomes" id="UP000321323"/>
    </source>
</evidence>
<keyword evidence="4 10" id="KW-1134">Transmembrane beta strand</keyword>
<dbReference type="InterPro" id="IPR012910">
    <property type="entry name" value="Plug_dom"/>
</dbReference>
<feature type="domain" description="TonB-dependent receptor-like beta-barrel" evidence="13">
    <location>
        <begin position="365"/>
        <end position="817"/>
    </location>
</feature>
<dbReference type="InterPro" id="IPR036942">
    <property type="entry name" value="Beta-barrel_TonB_sf"/>
</dbReference>
<dbReference type="NCBIfam" id="TIGR01782">
    <property type="entry name" value="TonB-Xanth-Caul"/>
    <property type="match status" value="1"/>
</dbReference>
<keyword evidence="16" id="KW-1185">Reference proteome</keyword>
<comment type="similarity">
    <text evidence="2 10 11">Belongs to the TonB-dependent receptor family.</text>
</comment>
<keyword evidence="12" id="KW-0732">Signal</keyword>
<dbReference type="Proteomes" id="UP000321323">
    <property type="component" value="Chromosome"/>
</dbReference>
<reference evidence="15 16" key="1">
    <citation type="journal article" date="2019" name="Int. J. Syst. Evol. Microbiol.">
        <title>The Draft Whole-Genome Sequence of the Antibiotic Producer Empedobacter haloabium ATCC 31962 Provides Indications for Its Taxonomic Reclassification.</title>
        <authorList>
            <person name="Miess H."/>
            <person name="Arlt P."/>
            <person name="Apel A.K."/>
            <person name="Weber T."/>
            <person name="Nieselt K."/>
            <person name="Hanssen F."/>
            <person name="Czemmel S."/>
            <person name="Nahnsen S."/>
            <person name="Gross H."/>
        </authorList>
    </citation>
    <scope>NUCLEOTIDE SEQUENCE [LARGE SCALE GENOMIC DNA]</scope>
    <source>
        <strain evidence="15 16">ATCC 31962</strain>
    </source>
</reference>
<evidence type="ECO:0000256" key="7">
    <source>
        <dbReference type="ARBA" id="ARBA00023136"/>
    </source>
</evidence>
<dbReference type="PANTHER" id="PTHR40980:SF4">
    <property type="entry name" value="TONB-DEPENDENT RECEPTOR-LIKE BETA-BARREL DOMAIN-CONTAINING PROTEIN"/>
    <property type="match status" value="1"/>
</dbReference>